<dbReference type="AlphaFoldDB" id="A0A8R7P2Q1"/>
<feature type="compositionally biased region" description="Basic and acidic residues" evidence="1">
    <location>
        <begin position="1"/>
        <end position="17"/>
    </location>
</feature>
<accession>A0A8R7P2Q1</accession>
<dbReference type="EnsemblPlants" id="TuG1812G0100002618.01.T01">
    <property type="protein sequence ID" value="TuG1812G0100002618.01.T01"/>
    <property type="gene ID" value="TuG1812G0100002618.01"/>
</dbReference>
<reference evidence="2" key="2">
    <citation type="submission" date="2018-03" db="EMBL/GenBank/DDBJ databases">
        <title>The Triticum urartu genome reveals the dynamic nature of wheat genome evolution.</title>
        <authorList>
            <person name="Ling H."/>
            <person name="Ma B."/>
            <person name="Shi X."/>
            <person name="Liu H."/>
            <person name="Dong L."/>
            <person name="Sun H."/>
            <person name="Cao Y."/>
            <person name="Gao Q."/>
            <person name="Zheng S."/>
            <person name="Li Y."/>
            <person name="Yu Y."/>
            <person name="Du H."/>
            <person name="Qi M."/>
            <person name="Li Y."/>
            <person name="Yu H."/>
            <person name="Cui Y."/>
            <person name="Wang N."/>
            <person name="Chen C."/>
            <person name="Wu H."/>
            <person name="Zhao Y."/>
            <person name="Zhang J."/>
            <person name="Li Y."/>
            <person name="Zhou W."/>
            <person name="Zhang B."/>
            <person name="Hu W."/>
            <person name="Eijk M."/>
            <person name="Tang J."/>
            <person name="Witsenboer H."/>
            <person name="Zhao S."/>
            <person name="Li Z."/>
            <person name="Zhang A."/>
            <person name="Wang D."/>
            <person name="Liang C."/>
        </authorList>
    </citation>
    <scope>NUCLEOTIDE SEQUENCE [LARGE SCALE GENOMIC DNA]</scope>
    <source>
        <strain evidence="2">cv. G1812</strain>
    </source>
</reference>
<organism evidence="2 3">
    <name type="scientific">Triticum urartu</name>
    <name type="common">Red wild einkorn</name>
    <name type="synonym">Crithodium urartu</name>
    <dbReference type="NCBI Taxonomy" id="4572"/>
    <lineage>
        <taxon>Eukaryota</taxon>
        <taxon>Viridiplantae</taxon>
        <taxon>Streptophyta</taxon>
        <taxon>Embryophyta</taxon>
        <taxon>Tracheophyta</taxon>
        <taxon>Spermatophyta</taxon>
        <taxon>Magnoliopsida</taxon>
        <taxon>Liliopsida</taxon>
        <taxon>Poales</taxon>
        <taxon>Poaceae</taxon>
        <taxon>BOP clade</taxon>
        <taxon>Pooideae</taxon>
        <taxon>Triticodae</taxon>
        <taxon>Triticeae</taxon>
        <taxon>Triticinae</taxon>
        <taxon>Triticum</taxon>
    </lineage>
</organism>
<protein>
    <submittedName>
        <fullName evidence="2">Uncharacterized protein</fullName>
    </submittedName>
</protein>
<sequence length="58" mass="6462">AGARPKIGDRARADIGETRSTGYQQKLPTPGRNELQEVHLVVLRWTSWCSVGRKTNLS</sequence>
<dbReference type="Proteomes" id="UP000015106">
    <property type="component" value="Chromosome 1"/>
</dbReference>
<proteinExistence type="predicted"/>
<dbReference type="Gramene" id="TuG1812G0100002618.01.T01">
    <property type="protein sequence ID" value="TuG1812G0100002618.01.T01"/>
    <property type="gene ID" value="TuG1812G0100002618.01"/>
</dbReference>
<reference evidence="3" key="1">
    <citation type="journal article" date="2013" name="Nature">
        <title>Draft genome of the wheat A-genome progenitor Triticum urartu.</title>
        <authorList>
            <person name="Ling H.Q."/>
            <person name="Zhao S."/>
            <person name="Liu D."/>
            <person name="Wang J."/>
            <person name="Sun H."/>
            <person name="Zhang C."/>
            <person name="Fan H."/>
            <person name="Li D."/>
            <person name="Dong L."/>
            <person name="Tao Y."/>
            <person name="Gao C."/>
            <person name="Wu H."/>
            <person name="Li Y."/>
            <person name="Cui Y."/>
            <person name="Guo X."/>
            <person name="Zheng S."/>
            <person name="Wang B."/>
            <person name="Yu K."/>
            <person name="Liang Q."/>
            <person name="Yang W."/>
            <person name="Lou X."/>
            <person name="Chen J."/>
            <person name="Feng M."/>
            <person name="Jian J."/>
            <person name="Zhang X."/>
            <person name="Luo G."/>
            <person name="Jiang Y."/>
            <person name="Liu J."/>
            <person name="Wang Z."/>
            <person name="Sha Y."/>
            <person name="Zhang B."/>
            <person name="Wu H."/>
            <person name="Tang D."/>
            <person name="Shen Q."/>
            <person name="Xue P."/>
            <person name="Zou S."/>
            <person name="Wang X."/>
            <person name="Liu X."/>
            <person name="Wang F."/>
            <person name="Yang Y."/>
            <person name="An X."/>
            <person name="Dong Z."/>
            <person name="Zhang K."/>
            <person name="Zhang X."/>
            <person name="Luo M.C."/>
            <person name="Dvorak J."/>
            <person name="Tong Y."/>
            <person name="Wang J."/>
            <person name="Yang H."/>
            <person name="Li Z."/>
            <person name="Wang D."/>
            <person name="Zhang A."/>
            <person name="Wang J."/>
        </authorList>
    </citation>
    <scope>NUCLEOTIDE SEQUENCE</scope>
    <source>
        <strain evidence="3">cv. G1812</strain>
    </source>
</reference>
<feature type="compositionally biased region" description="Polar residues" evidence="1">
    <location>
        <begin position="18"/>
        <end position="27"/>
    </location>
</feature>
<keyword evidence="3" id="KW-1185">Reference proteome</keyword>
<name>A0A8R7P2Q1_TRIUA</name>
<feature type="region of interest" description="Disordered" evidence="1">
    <location>
        <begin position="1"/>
        <end position="30"/>
    </location>
</feature>
<evidence type="ECO:0000313" key="3">
    <source>
        <dbReference type="Proteomes" id="UP000015106"/>
    </source>
</evidence>
<evidence type="ECO:0000313" key="2">
    <source>
        <dbReference type="EnsemblPlants" id="TuG1812G0100002618.01.T01"/>
    </source>
</evidence>
<reference evidence="2" key="3">
    <citation type="submission" date="2022-06" db="UniProtKB">
        <authorList>
            <consortium name="EnsemblPlants"/>
        </authorList>
    </citation>
    <scope>IDENTIFICATION</scope>
</reference>
<evidence type="ECO:0000256" key="1">
    <source>
        <dbReference type="SAM" id="MobiDB-lite"/>
    </source>
</evidence>